<dbReference type="InterPro" id="IPR051795">
    <property type="entry name" value="Glycosyl_Hydrlase_43"/>
</dbReference>
<evidence type="ECO:0000256" key="4">
    <source>
        <dbReference type="PIRSR" id="PIRSR606710-1"/>
    </source>
</evidence>
<dbReference type="OrthoDB" id="2139957at2759"/>
<dbReference type="Pfam" id="PF17851">
    <property type="entry name" value="GH43_C2"/>
    <property type="match status" value="1"/>
</dbReference>
<feature type="domain" description="Beta-xylosidase C-terminal Concanavalin A-like" evidence="7">
    <location>
        <begin position="352"/>
        <end position="551"/>
    </location>
</feature>
<dbReference type="CDD" id="cd18617">
    <property type="entry name" value="GH43_XynB-like"/>
    <property type="match status" value="1"/>
</dbReference>
<sequence length="559" mass="62533">MTRLGYRNPIIPGFNPDPSMICVGEFFYLVTSSFEYFPGCPIYRSKDLIHWELHGHALSRRSQLNLRTVEPGGGIFAATIREHKGRVYVITCEIHRMEPSKGFGNGVGPRGFFVYTDNIHEPDSFSDPVYLDNTAIDQDIFFDDITGKTFVATADIITDPEIMAKKTGFPVACTVREIDVETGRNLTLEQLICYTSVGNGVAEGPHIFRKGKYYYLSVAIGGTETLHQQWIYRSETGPYGPWETASTDVNPMIFNGDHPEIRLTGHMDLCEGPDGRWWSVYLAVRPQLDENGEVTKMQSQLGRETFLSPVEWVDDWPVVNHRQKATINMPVSAGLPRLEETFEQIFEFAPGSPLNKGWYHARTPVKQDWSVDKRPGSLALHGGPFAFKDDECLAMLLRKQDAIRGLWQTTVDFEPTMAGEEAGTTLWWSKYAYGSLGIRGVGESGRASKGKELVFRASNPDEEKEDETVTPLPFDGPILVKIEALDHGYDFFVSFDINGPTFKKVGHLAARALTRMRGDNSFCTGSMLGVYAFGVNSRACLNDAYFSQMSWKGVRAGGM</sequence>
<dbReference type="EMBL" id="BLZA01000018">
    <property type="protein sequence ID" value="GHJ86360.1"/>
    <property type="molecule type" value="Genomic_DNA"/>
</dbReference>
<dbReference type="Gene3D" id="2.60.120.200">
    <property type="match status" value="1"/>
</dbReference>
<evidence type="ECO:0000259" key="7">
    <source>
        <dbReference type="Pfam" id="PF17851"/>
    </source>
</evidence>
<evidence type="ECO:0000256" key="5">
    <source>
        <dbReference type="PIRSR" id="PIRSR606710-2"/>
    </source>
</evidence>
<dbReference type="GO" id="GO:0005975">
    <property type="term" value="P:carbohydrate metabolic process"/>
    <property type="evidence" value="ECO:0007669"/>
    <property type="project" value="InterPro"/>
</dbReference>
<dbReference type="AlphaFoldDB" id="A0A8H3TSE6"/>
<dbReference type="SUPFAM" id="SSF49899">
    <property type="entry name" value="Concanavalin A-like lectins/glucanases"/>
    <property type="match status" value="1"/>
</dbReference>
<keyword evidence="2 6" id="KW-0378">Hydrolase</keyword>
<feature type="active site" description="Proton donor" evidence="4">
    <location>
        <position position="203"/>
    </location>
</feature>
<dbReference type="PANTHER" id="PTHR42812">
    <property type="entry name" value="BETA-XYLOSIDASE"/>
    <property type="match status" value="1"/>
</dbReference>
<dbReference type="PANTHER" id="PTHR42812:SF16">
    <property type="entry name" value="HYDROLASE, PUTATIVE (AFU_ORTHOLOGUE AFUA_7G06110)-RELATED"/>
    <property type="match status" value="1"/>
</dbReference>
<evidence type="ECO:0000256" key="6">
    <source>
        <dbReference type="RuleBase" id="RU361187"/>
    </source>
</evidence>
<name>A0A8H3TSE6_9TREE</name>
<evidence type="ECO:0000313" key="8">
    <source>
        <dbReference type="EMBL" id="GHJ86360.1"/>
    </source>
</evidence>
<dbReference type="GO" id="GO:0004553">
    <property type="term" value="F:hydrolase activity, hydrolyzing O-glycosyl compounds"/>
    <property type="evidence" value="ECO:0007669"/>
    <property type="project" value="InterPro"/>
</dbReference>
<dbReference type="InterPro" id="IPR013320">
    <property type="entry name" value="ConA-like_dom_sf"/>
</dbReference>
<evidence type="ECO:0000256" key="1">
    <source>
        <dbReference type="ARBA" id="ARBA00009865"/>
    </source>
</evidence>
<comment type="caution">
    <text evidence="8">The sequence shown here is derived from an EMBL/GenBank/DDBJ whole genome shotgun (WGS) entry which is preliminary data.</text>
</comment>
<evidence type="ECO:0000256" key="3">
    <source>
        <dbReference type="ARBA" id="ARBA00023295"/>
    </source>
</evidence>
<comment type="similarity">
    <text evidence="1 6">Belongs to the glycosyl hydrolase 43 family.</text>
</comment>
<proteinExistence type="inferred from homology"/>
<feature type="active site" description="Proton acceptor" evidence="4">
    <location>
        <position position="17"/>
    </location>
</feature>
<keyword evidence="9" id="KW-1185">Reference proteome</keyword>
<organism evidence="8 9">
    <name type="scientific">Naganishia liquefaciens</name>
    <dbReference type="NCBI Taxonomy" id="104408"/>
    <lineage>
        <taxon>Eukaryota</taxon>
        <taxon>Fungi</taxon>
        <taxon>Dikarya</taxon>
        <taxon>Basidiomycota</taxon>
        <taxon>Agaricomycotina</taxon>
        <taxon>Tremellomycetes</taxon>
        <taxon>Filobasidiales</taxon>
        <taxon>Filobasidiaceae</taxon>
        <taxon>Naganishia</taxon>
    </lineage>
</organism>
<dbReference type="Pfam" id="PF04616">
    <property type="entry name" value="Glyco_hydro_43"/>
    <property type="match status" value="1"/>
</dbReference>
<dbReference type="Gene3D" id="2.115.10.20">
    <property type="entry name" value="Glycosyl hydrolase domain, family 43"/>
    <property type="match status" value="1"/>
</dbReference>
<keyword evidence="3 6" id="KW-0326">Glycosidase</keyword>
<feature type="site" description="Important for catalytic activity, responsible for pKa modulation of the active site Glu and correct orientation of both the proton donor and substrate" evidence="5">
    <location>
        <position position="137"/>
    </location>
</feature>
<dbReference type="InterPro" id="IPR023296">
    <property type="entry name" value="Glyco_hydro_beta-prop_sf"/>
</dbReference>
<evidence type="ECO:0000256" key="2">
    <source>
        <dbReference type="ARBA" id="ARBA00022801"/>
    </source>
</evidence>
<dbReference type="Proteomes" id="UP000620104">
    <property type="component" value="Unassembled WGS sequence"/>
</dbReference>
<protein>
    <recommendedName>
        <fullName evidence="7">Beta-xylosidase C-terminal Concanavalin A-like domain-containing protein</fullName>
    </recommendedName>
</protein>
<accession>A0A8H3TSE6</accession>
<dbReference type="InterPro" id="IPR041542">
    <property type="entry name" value="GH43_C2"/>
</dbReference>
<gene>
    <name evidence="8" type="ORF">NliqN6_2762</name>
</gene>
<evidence type="ECO:0000313" key="9">
    <source>
        <dbReference type="Proteomes" id="UP000620104"/>
    </source>
</evidence>
<reference evidence="8" key="1">
    <citation type="submission" date="2020-07" db="EMBL/GenBank/DDBJ databases">
        <title>Draft Genome Sequence of a Deep-Sea Yeast, Naganishia (Cryptococcus) liquefaciens strain N6.</title>
        <authorList>
            <person name="Han Y.W."/>
            <person name="Kajitani R."/>
            <person name="Morimoto H."/>
            <person name="Parhat M."/>
            <person name="Tsubouchi H."/>
            <person name="Bakenova O."/>
            <person name="Ogata M."/>
            <person name="Argunhan B."/>
            <person name="Aoki R."/>
            <person name="Kajiwara S."/>
            <person name="Itoh T."/>
            <person name="Iwasaki H."/>
        </authorList>
    </citation>
    <scope>NUCLEOTIDE SEQUENCE</scope>
    <source>
        <strain evidence="8">N6</strain>
    </source>
</reference>
<dbReference type="SUPFAM" id="SSF75005">
    <property type="entry name" value="Arabinanase/levansucrase/invertase"/>
    <property type="match status" value="1"/>
</dbReference>
<dbReference type="InterPro" id="IPR006710">
    <property type="entry name" value="Glyco_hydro_43"/>
</dbReference>